<dbReference type="InterPro" id="IPR011583">
    <property type="entry name" value="Chitinase_II/V-like_cat"/>
</dbReference>
<organism evidence="3 4">
    <name type="scientific">Oedothorax gibbosus</name>
    <dbReference type="NCBI Taxonomy" id="931172"/>
    <lineage>
        <taxon>Eukaryota</taxon>
        <taxon>Metazoa</taxon>
        <taxon>Ecdysozoa</taxon>
        <taxon>Arthropoda</taxon>
        <taxon>Chelicerata</taxon>
        <taxon>Arachnida</taxon>
        <taxon>Araneae</taxon>
        <taxon>Araneomorphae</taxon>
        <taxon>Entelegynae</taxon>
        <taxon>Araneoidea</taxon>
        <taxon>Linyphiidae</taxon>
        <taxon>Erigoninae</taxon>
        <taxon>Oedothorax</taxon>
    </lineage>
</organism>
<proteinExistence type="predicted"/>
<keyword evidence="4" id="KW-1185">Reference proteome</keyword>
<evidence type="ECO:0000313" key="4">
    <source>
        <dbReference type="Proteomes" id="UP000827092"/>
    </source>
</evidence>
<evidence type="ECO:0000256" key="1">
    <source>
        <dbReference type="ARBA" id="ARBA00023157"/>
    </source>
</evidence>
<protein>
    <recommendedName>
        <fullName evidence="2">GH18 domain-containing protein</fullName>
    </recommendedName>
</protein>
<evidence type="ECO:0000259" key="2">
    <source>
        <dbReference type="PROSITE" id="PS51910"/>
    </source>
</evidence>
<dbReference type="GO" id="GO:0006032">
    <property type="term" value="P:chitin catabolic process"/>
    <property type="evidence" value="ECO:0007669"/>
    <property type="project" value="TreeGrafter"/>
</dbReference>
<dbReference type="GO" id="GO:0005576">
    <property type="term" value="C:extracellular region"/>
    <property type="evidence" value="ECO:0007669"/>
    <property type="project" value="TreeGrafter"/>
</dbReference>
<dbReference type="Proteomes" id="UP000827092">
    <property type="component" value="Unassembled WGS sequence"/>
</dbReference>
<dbReference type="Pfam" id="PF00704">
    <property type="entry name" value="Glyco_hydro_18"/>
    <property type="match status" value="1"/>
</dbReference>
<dbReference type="PROSITE" id="PS51910">
    <property type="entry name" value="GH18_2"/>
    <property type="match status" value="1"/>
</dbReference>
<dbReference type="GO" id="GO:0004568">
    <property type="term" value="F:chitinase activity"/>
    <property type="evidence" value="ECO:0007669"/>
    <property type="project" value="TreeGrafter"/>
</dbReference>
<dbReference type="AlphaFoldDB" id="A0AAV6U224"/>
<dbReference type="GO" id="GO:0008061">
    <property type="term" value="F:chitin binding"/>
    <property type="evidence" value="ECO:0007669"/>
    <property type="project" value="InterPro"/>
</dbReference>
<dbReference type="PANTHER" id="PTHR11177">
    <property type="entry name" value="CHITINASE"/>
    <property type="match status" value="1"/>
</dbReference>
<dbReference type="InterPro" id="IPR001223">
    <property type="entry name" value="Glyco_hydro18_cat"/>
</dbReference>
<feature type="domain" description="GH18" evidence="2">
    <location>
        <begin position="1"/>
        <end position="340"/>
    </location>
</feature>
<reference evidence="3 4" key="1">
    <citation type="journal article" date="2022" name="Nat. Ecol. Evol.">
        <title>A masculinizing supergene underlies an exaggerated male reproductive morph in a spider.</title>
        <authorList>
            <person name="Hendrickx F."/>
            <person name="De Corte Z."/>
            <person name="Sonet G."/>
            <person name="Van Belleghem S.M."/>
            <person name="Kostlbacher S."/>
            <person name="Vangestel C."/>
        </authorList>
    </citation>
    <scope>NUCLEOTIDE SEQUENCE [LARGE SCALE GENOMIC DNA]</scope>
    <source>
        <strain evidence="3">W744_W776</strain>
    </source>
</reference>
<dbReference type="SUPFAM" id="SSF51445">
    <property type="entry name" value="(Trans)glycosidases"/>
    <property type="match status" value="1"/>
</dbReference>
<dbReference type="InterPro" id="IPR050314">
    <property type="entry name" value="Glycosyl_Hydrlase_18"/>
</dbReference>
<dbReference type="GO" id="GO:0005975">
    <property type="term" value="P:carbohydrate metabolic process"/>
    <property type="evidence" value="ECO:0007669"/>
    <property type="project" value="InterPro"/>
</dbReference>
<dbReference type="PANTHER" id="PTHR11177:SF360">
    <property type="entry name" value="CHITINASE 4-RELATED"/>
    <property type="match status" value="1"/>
</dbReference>
<name>A0AAV6U224_9ARAC</name>
<keyword evidence="1" id="KW-1015">Disulfide bond</keyword>
<accession>A0AAV6U224</accession>
<comment type="caution">
    <text evidence="3">The sequence shown here is derived from an EMBL/GenBank/DDBJ whole genome shotgun (WGS) entry which is preliminary data.</text>
</comment>
<gene>
    <name evidence="3" type="ORF">JTE90_010883</name>
</gene>
<dbReference type="EMBL" id="JAFNEN010000729">
    <property type="protein sequence ID" value="KAG8177988.1"/>
    <property type="molecule type" value="Genomic_DNA"/>
</dbReference>
<dbReference type="InterPro" id="IPR017853">
    <property type="entry name" value="GH"/>
</dbReference>
<dbReference type="SMART" id="SM00636">
    <property type="entry name" value="Glyco_18"/>
    <property type="match status" value="1"/>
</dbReference>
<dbReference type="InterPro" id="IPR029070">
    <property type="entry name" value="Chitinase_insertion_sf"/>
</dbReference>
<dbReference type="SUPFAM" id="SSF54556">
    <property type="entry name" value="Chitinase insertion domain"/>
    <property type="match status" value="1"/>
</dbReference>
<sequence length="340" mass="37649">MSAFPPNLCTHAIYGLAKLEENQIVSGQPLRDLPENLKGYQIFNDLKLRNPNLKTLIGIGGWDMGSAPFSFMASNPEKRSVFIDSVVSFIDKHGFDGIDIDWAYPGSNGGRPVDRQNLELKAALKPRGKLMTATVSATASVIEMAYDIPKISEELDQIHILSFDFYGSWNNYTGMNAPLYAPAEATMEEKEETVDFAVNMWLEGGVPKEKLVLSLPFFGRTYTLADPSKNGVGAAATGAGKPGQLNGNDEELGFNEICENLTKNRWASVWDTDSHTPYAYKENQWVSYDDQKSLNTKVEYLIRKGLAGALVRSIDTDDHKGQCYGKKYVLLRSVASKLLL</sequence>
<evidence type="ECO:0000313" key="3">
    <source>
        <dbReference type="EMBL" id="KAG8177988.1"/>
    </source>
</evidence>
<dbReference type="Gene3D" id="3.20.20.80">
    <property type="entry name" value="Glycosidases"/>
    <property type="match status" value="1"/>
</dbReference>
<dbReference type="Gene3D" id="3.10.50.10">
    <property type="match status" value="1"/>
</dbReference>
<dbReference type="FunFam" id="3.10.50.10:FF:000001">
    <property type="entry name" value="Chitinase 3-like 1"/>
    <property type="match status" value="1"/>
</dbReference>